<keyword evidence="1" id="KW-0472">Membrane</keyword>
<dbReference type="KEGG" id="cgh:CGC50_02395"/>
<organism evidence="2">
    <name type="scientific">Capnocytophaga gingivalis</name>
    <dbReference type="NCBI Taxonomy" id="1017"/>
    <lineage>
        <taxon>Bacteria</taxon>
        <taxon>Pseudomonadati</taxon>
        <taxon>Bacteroidota</taxon>
        <taxon>Flavobacteriia</taxon>
        <taxon>Flavobacteriales</taxon>
        <taxon>Flavobacteriaceae</taxon>
        <taxon>Capnocytophaga</taxon>
    </lineage>
</organism>
<name>A0A250FM44_9FLAO</name>
<gene>
    <name evidence="2" type="ORF">CGC50_02395</name>
</gene>
<feature type="transmembrane region" description="Helical" evidence="1">
    <location>
        <begin position="39"/>
        <end position="63"/>
    </location>
</feature>
<evidence type="ECO:0000256" key="1">
    <source>
        <dbReference type="SAM" id="Phobius"/>
    </source>
</evidence>
<keyword evidence="1" id="KW-1133">Transmembrane helix</keyword>
<proteinExistence type="predicted"/>
<keyword evidence="1" id="KW-0812">Transmembrane</keyword>
<accession>A0A250FM44</accession>
<dbReference type="EMBL" id="CP022386">
    <property type="protein sequence ID" value="ATA86101.1"/>
    <property type="molecule type" value="Genomic_DNA"/>
</dbReference>
<dbReference type="Proteomes" id="UP000217250">
    <property type="component" value="Chromosome"/>
</dbReference>
<reference evidence="2" key="1">
    <citation type="journal article" date="2017" name="Genome Announc.">
        <title>Twelve Complete Reference Genomes of Clinical Isolates in the Capnocytophaga Genus.</title>
        <authorList>
            <person name="Villarma A."/>
            <person name="Gulvik C.A."/>
            <person name="Rowe L.A."/>
            <person name="Sheth M."/>
            <person name="Juieng P."/>
            <person name="Nicholson A.C."/>
            <person name="Loparev V.N."/>
            <person name="McQuiston J.R."/>
        </authorList>
    </citation>
    <scope>NUCLEOTIDE SEQUENCE</scope>
    <source>
        <strain evidence="2">H1496</strain>
    </source>
</reference>
<sequence length="165" mass="19671">MKKTHFFRIMIKVFSILFLLISIYILYIFIREGMNDKFIATSIICSYLFIYSIIVNLLGYYIYKKNKIGIVLCSIIILYMIYVPSILFIISNWWIDDSSELLFFSIKCAILVTLLLIIFFLSIYIFYYRELKKFLIIFGTIFVVCILVFYVISFVIFKNTNLFSV</sequence>
<dbReference type="AlphaFoldDB" id="A0A250FM44"/>
<feature type="transmembrane region" description="Helical" evidence="1">
    <location>
        <begin position="70"/>
        <end position="95"/>
    </location>
</feature>
<evidence type="ECO:0000313" key="2">
    <source>
        <dbReference type="EMBL" id="ATA86101.1"/>
    </source>
</evidence>
<feature type="transmembrane region" description="Helical" evidence="1">
    <location>
        <begin position="134"/>
        <end position="157"/>
    </location>
</feature>
<protein>
    <submittedName>
        <fullName evidence="2">Uncharacterized protein</fullName>
    </submittedName>
</protein>
<feature type="transmembrane region" description="Helical" evidence="1">
    <location>
        <begin position="9"/>
        <end position="27"/>
    </location>
</feature>
<feature type="transmembrane region" description="Helical" evidence="1">
    <location>
        <begin position="101"/>
        <end position="127"/>
    </location>
</feature>